<gene>
    <name evidence="2" type="ORF">PA7_37950</name>
</gene>
<dbReference type="Pfam" id="PF13428">
    <property type="entry name" value="TPR_14"/>
    <property type="match status" value="1"/>
</dbReference>
<evidence type="ECO:0000313" key="2">
    <source>
        <dbReference type="EMBL" id="GEL19958.1"/>
    </source>
</evidence>
<dbReference type="PROSITE" id="PS50005">
    <property type="entry name" value="TPR"/>
    <property type="match status" value="1"/>
</dbReference>
<evidence type="ECO:0000313" key="3">
    <source>
        <dbReference type="Proteomes" id="UP000321328"/>
    </source>
</evidence>
<dbReference type="InterPro" id="IPR011990">
    <property type="entry name" value="TPR-like_helical_dom_sf"/>
</dbReference>
<keyword evidence="1" id="KW-0802">TPR repeat</keyword>
<comment type="caution">
    <text evidence="2">The sequence shown here is derived from an EMBL/GenBank/DDBJ whole genome shotgun (WGS) entry which is preliminary data.</text>
</comment>
<proteinExistence type="predicted"/>
<protein>
    <submittedName>
        <fullName evidence="2">Uncharacterized protein</fullName>
    </submittedName>
</protein>
<evidence type="ECO:0000256" key="1">
    <source>
        <dbReference type="PROSITE-ProRule" id="PRU00339"/>
    </source>
</evidence>
<keyword evidence="3" id="KW-1185">Reference proteome</keyword>
<feature type="repeat" description="TPR" evidence="1">
    <location>
        <begin position="43"/>
        <end position="76"/>
    </location>
</feature>
<accession>A0A511DAI2</accession>
<sequence length="128" mass="13972">MDRRAAMGEAEGLRAAQARLEDGDPLGALEVLRRLGDALRFRAAGQLLLGRAYYHCAQLERAQEALELSVALDPRNPEARFVLGRTLERRGRPREALKQLRIAAAVSGRADYQRHVDALVATLGSAAA</sequence>
<dbReference type="SUPFAM" id="SSF48452">
    <property type="entry name" value="TPR-like"/>
    <property type="match status" value="1"/>
</dbReference>
<dbReference type="Proteomes" id="UP000321328">
    <property type="component" value="Unassembled WGS sequence"/>
</dbReference>
<name>A0A511DAI2_9PSEU</name>
<dbReference type="AlphaFoldDB" id="A0A511DAI2"/>
<dbReference type="Gene3D" id="1.25.40.10">
    <property type="entry name" value="Tetratricopeptide repeat domain"/>
    <property type="match status" value="1"/>
</dbReference>
<dbReference type="OrthoDB" id="9799122at2"/>
<dbReference type="InterPro" id="IPR019734">
    <property type="entry name" value="TPR_rpt"/>
</dbReference>
<dbReference type="STRING" id="1123024.GCA_000423625_04645"/>
<reference evidence="2 3" key="1">
    <citation type="submission" date="2019-07" db="EMBL/GenBank/DDBJ databases">
        <title>Whole genome shotgun sequence of Pseudonocardia asaccharolytica NBRC 16224.</title>
        <authorList>
            <person name="Hosoyama A."/>
            <person name="Uohara A."/>
            <person name="Ohji S."/>
            <person name="Ichikawa N."/>
        </authorList>
    </citation>
    <scope>NUCLEOTIDE SEQUENCE [LARGE SCALE GENOMIC DNA]</scope>
    <source>
        <strain evidence="2 3">NBRC 16224</strain>
    </source>
</reference>
<dbReference type="EMBL" id="BJVI01000051">
    <property type="protein sequence ID" value="GEL19958.1"/>
    <property type="molecule type" value="Genomic_DNA"/>
</dbReference>
<organism evidence="2 3">
    <name type="scientific">Pseudonocardia asaccharolytica DSM 44247 = NBRC 16224</name>
    <dbReference type="NCBI Taxonomy" id="1123024"/>
    <lineage>
        <taxon>Bacteria</taxon>
        <taxon>Bacillati</taxon>
        <taxon>Actinomycetota</taxon>
        <taxon>Actinomycetes</taxon>
        <taxon>Pseudonocardiales</taxon>
        <taxon>Pseudonocardiaceae</taxon>
        <taxon>Pseudonocardia</taxon>
    </lineage>
</organism>